<keyword evidence="2" id="KW-0378">Hydrolase</keyword>
<name>A0A6J4SKZ1_9ACTN</name>
<gene>
    <name evidence="2" type="ORF">AVDCRST_MAG12-2281</name>
</gene>
<feature type="compositionally biased region" description="Basic and acidic residues" evidence="1">
    <location>
        <begin position="179"/>
        <end position="190"/>
    </location>
</feature>
<feature type="region of interest" description="Disordered" evidence="1">
    <location>
        <begin position="1"/>
        <end position="295"/>
    </location>
</feature>
<feature type="compositionally biased region" description="Basic and acidic residues" evidence="1">
    <location>
        <begin position="1"/>
        <end position="55"/>
    </location>
</feature>
<dbReference type="GO" id="GO:0004519">
    <property type="term" value="F:endonuclease activity"/>
    <property type="evidence" value="ECO:0007669"/>
    <property type="project" value="UniProtKB-KW"/>
</dbReference>
<dbReference type="AlphaFoldDB" id="A0A6J4SKZ1"/>
<sequence length="295" mass="32682">VSSGHDPVRIPRPEPHAAGDHEPHLEAREPRGRGEGARAGLGEHARSRDHRPLERRARHPPLQDRAGPDPLRLPPGLSLRLARRARRRPARAGRPRPRCRRPPEHAPGPVHQPRKPEPGDGRAQPRRAALRGPRLRTDGPRRRGRRAPPRRRLRRPARRRQPLRRGAAGPGGHPALPCSRERRAHLDGRGDRRHVPRPRHTRDRGQPPPLPEPRRPLARRGARFGPADVGGQGRQAEGAPLEPGPDEAPRGPRPLHRGRGLGGVSGRPRRQGGGRDGRGQGQGARPLKVGDDRRL</sequence>
<feature type="compositionally biased region" description="Basic residues" evidence="1">
    <location>
        <begin position="81"/>
        <end position="100"/>
    </location>
</feature>
<keyword evidence="2" id="KW-0255">Endonuclease</keyword>
<dbReference type="EMBL" id="CADCVK010000342">
    <property type="protein sequence ID" value="CAA9494470.1"/>
    <property type="molecule type" value="Genomic_DNA"/>
</dbReference>
<proteinExistence type="predicted"/>
<organism evidence="2">
    <name type="scientific">uncultured Rubrobacteraceae bacterium</name>
    <dbReference type="NCBI Taxonomy" id="349277"/>
    <lineage>
        <taxon>Bacteria</taxon>
        <taxon>Bacillati</taxon>
        <taxon>Actinomycetota</taxon>
        <taxon>Rubrobacteria</taxon>
        <taxon>Rubrobacterales</taxon>
        <taxon>Rubrobacteraceae</taxon>
        <taxon>environmental samples</taxon>
    </lineage>
</organism>
<feature type="non-terminal residue" evidence="2">
    <location>
        <position position="295"/>
    </location>
</feature>
<feature type="compositionally biased region" description="Basic residues" evidence="1">
    <location>
        <begin position="142"/>
        <end position="163"/>
    </location>
</feature>
<reference evidence="2" key="1">
    <citation type="submission" date="2020-02" db="EMBL/GenBank/DDBJ databases">
        <authorList>
            <person name="Meier V. D."/>
        </authorList>
    </citation>
    <scope>NUCLEOTIDE SEQUENCE</scope>
    <source>
        <strain evidence="2">AVDCRST_MAG12</strain>
    </source>
</reference>
<feature type="non-terminal residue" evidence="2">
    <location>
        <position position="1"/>
    </location>
</feature>
<feature type="compositionally biased region" description="Basic residues" evidence="1">
    <location>
        <begin position="191"/>
        <end position="202"/>
    </location>
</feature>
<accession>A0A6J4SKZ1</accession>
<evidence type="ECO:0000313" key="2">
    <source>
        <dbReference type="EMBL" id="CAA9494470.1"/>
    </source>
</evidence>
<feature type="compositionally biased region" description="Low complexity" evidence="1">
    <location>
        <begin position="68"/>
        <end position="80"/>
    </location>
</feature>
<evidence type="ECO:0000256" key="1">
    <source>
        <dbReference type="SAM" id="MobiDB-lite"/>
    </source>
</evidence>
<protein>
    <submittedName>
        <fullName evidence="2">UV damage repair endonuclease</fullName>
    </submittedName>
</protein>
<keyword evidence="2" id="KW-0540">Nuclease</keyword>